<keyword evidence="1" id="KW-0479">Metal-binding</keyword>
<organism evidence="3 4">
    <name type="scientific">Auricularia subglabra (strain TFB-10046 / SS5)</name>
    <name type="common">White-rot fungus</name>
    <name type="synonym">Auricularia delicata (strain TFB10046)</name>
    <dbReference type="NCBI Taxonomy" id="717982"/>
    <lineage>
        <taxon>Eukaryota</taxon>
        <taxon>Fungi</taxon>
        <taxon>Dikarya</taxon>
        <taxon>Basidiomycota</taxon>
        <taxon>Agaricomycotina</taxon>
        <taxon>Agaricomycetes</taxon>
        <taxon>Auriculariales</taxon>
        <taxon>Auriculariaceae</taxon>
        <taxon>Auricularia</taxon>
    </lineage>
</organism>
<dbReference type="KEGG" id="adl:AURDEDRAFT_131293"/>
<proteinExistence type="predicted"/>
<sequence>MFLALKPCHDAAVAHETQASRATPIGDRESCPPRLITPSPTRPLLLPLSPLPEDIARFYPDAATLTDESTHHHSVDRPNHASLEECNYNCRAPVANSGYPTGVGYVYDIESCVLTNNSPGYCDITTVPFLPCISRYLGPQHLCMGPDHGAQESQHTQTSQLPVMTSHSVMLCENCNQKFHDDALAVAHVQSHSSSHPYVCTYCHARFATQRQRDAHWVTYRGCWEQHDMNMRSKAFEVFLDLHAFTYSQLLYPHE</sequence>
<dbReference type="GO" id="GO:0008270">
    <property type="term" value="F:zinc ion binding"/>
    <property type="evidence" value="ECO:0007669"/>
    <property type="project" value="UniProtKB-KW"/>
</dbReference>
<keyword evidence="1" id="KW-0862">Zinc</keyword>
<name>J0LCG1_AURST</name>
<dbReference type="PROSITE" id="PS50157">
    <property type="entry name" value="ZINC_FINGER_C2H2_2"/>
    <property type="match status" value="1"/>
</dbReference>
<keyword evidence="1" id="KW-0863">Zinc-finger</keyword>
<keyword evidence="4" id="KW-1185">Reference proteome</keyword>
<dbReference type="EMBL" id="JH687982">
    <property type="protein sequence ID" value="EJD34201.1"/>
    <property type="molecule type" value="Genomic_DNA"/>
</dbReference>
<evidence type="ECO:0000313" key="4">
    <source>
        <dbReference type="Proteomes" id="UP000006514"/>
    </source>
</evidence>
<dbReference type="InterPro" id="IPR013087">
    <property type="entry name" value="Znf_C2H2_type"/>
</dbReference>
<protein>
    <recommendedName>
        <fullName evidence="2">C2H2-type domain-containing protein</fullName>
    </recommendedName>
</protein>
<dbReference type="InParanoid" id="J0LCG1"/>
<evidence type="ECO:0000256" key="1">
    <source>
        <dbReference type="PROSITE-ProRule" id="PRU00042"/>
    </source>
</evidence>
<dbReference type="SUPFAM" id="SSF57667">
    <property type="entry name" value="beta-beta-alpha zinc fingers"/>
    <property type="match status" value="1"/>
</dbReference>
<dbReference type="Gene3D" id="3.30.160.60">
    <property type="entry name" value="Classic Zinc Finger"/>
    <property type="match status" value="1"/>
</dbReference>
<dbReference type="PROSITE" id="PS00028">
    <property type="entry name" value="ZINC_FINGER_C2H2_1"/>
    <property type="match status" value="1"/>
</dbReference>
<dbReference type="InterPro" id="IPR036236">
    <property type="entry name" value="Znf_C2H2_sf"/>
</dbReference>
<reference evidence="4" key="1">
    <citation type="journal article" date="2012" name="Science">
        <title>The Paleozoic origin of enzymatic lignin decomposition reconstructed from 31 fungal genomes.</title>
        <authorList>
            <person name="Floudas D."/>
            <person name="Binder M."/>
            <person name="Riley R."/>
            <person name="Barry K."/>
            <person name="Blanchette R.A."/>
            <person name="Henrissat B."/>
            <person name="Martinez A.T."/>
            <person name="Otillar R."/>
            <person name="Spatafora J.W."/>
            <person name="Yadav J.S."/>
            <person name="Aerts A."/>
            <person name="Benoit I."/>
            <person name="Boyd A."/>
            <person name="Carlson A."/>
            <person name="Copeland A."/>
            <person name="Coutinho P.M."/>
            <person name="de Vries R.P."/>
            <person name="Ferreira P."/>
            <person name="Findley K."/>
            <person name="Foster B."/>
            <person name="Gaskell J."/>
            <person name="Glotzer D."/>
            <person name="Gorecki P."/>
            <person name="Heitman J."/>
            <person name="Hesse C."/>
            <person name="Hori C."/>
            <person name="Igarashi K."/>
            <person name="Jurgens J.A."/>
            <person name="Kallen N."/>
            <person name="Kersten P."/>
            <person name="Kohler A."/>
            <person name="Kuees U."/>
            <person name="Kumar T.K.A."/>
            <person name="Kuo A."/>
            <person name="LaButti K."/>
            <person name="Larrondo L.F."/>
            <person name="Lindquist E."/>
            <person name="Ling A."/>
            <person name="Lombard V."/>
            <person name="Lucas S."/>
            <person name="Lundell T."/>
            <person name="Martin R."/>
            <person name="McLaughlin D.J."/>
            <person name="Morgenstern I."/>
            <person name="Morin E."/>
            <person name="Murat C."/>
            <person name="Nagy L.G."/>
            <person name="Nolan M."/>
            <person name="Ohm R.A."/>
            <person name="Patyshakuliyeva A."/>
            <person name="Rokas A."/>
            <person name="Ruiz-Duenas F.J."/>
            <person name="Sabat G."/>
            <person name="Salamov A."/>
            <person name="Samejima M."/>
            <person name="Schmutz J."/>
            <person name="Slot J.C."/>
            <person name="St John F."/>
            <person name="Stenlid J."/>
            <person name="Sun H."/>
            <person name="Sun S."/>
            <person name="Syed K."/>
            <person name="Tsang A."/>
            <person name="Wiebenga A."/>
            <person name="Young D."/>
            <person name="Pisabarro A."/>
            <person name="Eastwood D.C."/>
            <person name="Martin F."/>
            <person name="Cullen D."/>
            <person name="Grigoriev I.V."/>
            <person name="Hibbett D.S."/>
        </authorList>
    </citation>
    <scope>NUCLEOTIDE SEQUENCE [LARGE SCALE GENOMIC DNA]</scope>
    <source>
        <strain evidence="4">TFB10046</strain>
    </source>
</reference>
<dbReference type="OrthoDB" id="40579at2759"/>
<gene>
    <name evidence="3" type="ORF">AURDEDRAFT_131293</name>
</gene>
<feature type="domain" description="C2H2-type" evidence="2">
    <location>
        <begin position="170"/>
        <end position="197"/>
    </location>
</feature>
<dbReference type="Proteomes" id="UP000006514">
    <property type="component" value="Unassembled WGS sequence"/>
</dbReference>
<accession>J0LCG1</accession>
<evidence type="ECO:0000259" key="2">
    <source>
        <dbReference type="PROSITE" id="PS50157"/>
    </source>
</evidence>
<dbReference type="AlphaFoldDB" id="J0LCG1"/>
<evidence type="ECO:0000313" key="3">
    <source>
        <dbReference type="EMBL" id="EJD34201.1"/>
    </source>
</evidence>